<dbReference type="EMBL" id="VFPU01000001">
    <property type="protein sequence ID" value="TQM97367.1"/>
    <property type="molecule type" value="Genomic_DNA"/>
</dbReference>
<evidence type="ECO:0000313" key="2">
    <source>
        <dbReference type="EMBL" id="TQM97367.1"/>
    </source>
</evidence>
<sequence>MFGVTWAQVDRTQLLELSAQDPWVRWATSSELLAVAGEDGWACVGPWRPSGHWGGTAVVAPGSPERAESEALAVLAALADEQGVSVEWFSTLPGRSLEVPGGLAPSGSGHWDFLWTRETPVLDRVVEGVELVELDDVEDAERIADFGLRHNLSFEGYPGRGYATLWLGVVDDGDLVGVGAVHELASGIPHLAGIVVAQEQRGRGIGALLTARLTTAAIEEAGVSTLGVYSDNTAALRLYDALGYRTAHRLHTRSLRRSRS</sequence>
<keyword evidence="2" id="KW-0808">Transferase</keyword>
<accession>A0A543KQM8</accession>
<evidence type="ECO:0000313" key="3">
    <source>
        <dbReference type="Proteomes" id="UP000315133"/>
    </source>
</evidence>
<dbReference type="CDD" id="cd04301">
    <property type="entry name" value="NAT_SF"/>
    <property type="match status" value="1"/>
</dbReference>
<dbReference type="Pfam" id="PF00583">
    <property type="entry name" value="Acetyltransf_1"/>
    <property type="match status" value="1"/>
</dbReference>
<reference evidence="2 3" key="1">
    <citation type="submission" date="2019-06" db="EMBL/GenBank/DDBJ databases">
        <title>Sequencing the genomes of 1000 actinobacteria strains.</title>
        <authorList>
            <person name="Klenk H.-P."/>
        </authorList>
    </citation>
    <scope>NUCLEOTIDE SEQUENCE [LARGE SCALE GENOMIC DNA]</scope>
    <source>
        <strain evidence="2 3">DSM 12362</strain>
    </source>
</reference>
<dbReference type="SUPFAM" id="SSF55729">
    <property type="entry name" value="Acyl-CoA N-acyltransferases (Nat)"/>
    <property type="match status" value="1"/>
</dbReference>
<name>A0A543KQM8_9MICO</name>
<dbReference type="InterPro" id="IPR000182">
    <property type="entry name" value="GNAT_dom"/>
</dbReference>
<evidence type="ECO:0000259" key="1">
    <source>
        <dbReference type="PROSITE" id="PS51186"/>
    </source>
</evidence>
<dbReference type="PROSITE" id="PS51186">
    <property type="entry name" value="GNAT"/>
    <property type="match status" value="1"/>
</dbReference>
<comment type="caution">
    <text evidence="2">The sequence shown here is derived from an EMBL/GenBank/DDBJ whole genome shotgun (WGS) entry which is preliminary data.</text>
</comment>
<proteinExistence type="predicted"/>
<feature type="domain" description="N-acetyltransferase" evidence="1">
    <location>
        <begin position="127"/>
        <end position="260"/>
    </location>
</feature>
<organism evidence="2 3">
    <name type="scientific">Ornithinimicrobium humiphilum</name>
    <dbReference type="NCBI Taxonomy" id="125288"/>
    <lineage>
        <taxon>Bacteria</taxon>
        <taxon>Bacillati</taxon>
        <taxon>Actinomycetota</taxon>
        <taxon>Actinomycetes</taxon>
        <taxon>Micrococcales</taxon>
        <taxon>Ornithinimicrobiaceae</taxon>
        <taxon>Ornithinimicrobium</taxon>
    </lineage>
</organism>
<gene>
    <name evidence="2" type="ORF">FB476_2277</name>
</gene>
<dbReference type="Proteomes" id="UP000315133">
    <property type="component" value="Unassembled WGS sequence"/>
</dbReference>
<dbReference type="InterPro" id="IPR016181">
    <property type="entry name" value="Acyl_CoA_acyltransferase"/>
</dbReference>
<dbReference type="GO" id="GO:0016747">
    <property type="term" value="F:acyltransferase activity, transferring groups other than amino-acyl groups"/>
    <property type="evidence" value="ECO:0007669"/>
    <property type="project" value="InterPro"/>
</dbReference>
<dbReference type="AlphaFoldDB" id="A0A543KQM8"/>
<dbReference type="Gene3D" id="3.40.630.30">
    <property type="match status" value="1"/>
</dbReference>
<keyword evidence="3" id="KW-1185">Reference proteome</keyword>
<protein>
    <submittedName>
        <fullName evidence="2">Acetyltransferase (GNAT) family protein</fullName>
    </submittedName>
</protein>